<dbReference type="AlphaFoldDB" id="A0A392RFW7"/>
<feature type="non-terminal residue" evidence="1">
    <location>
        <position position="19"/>
    </location>
</feature>
<evidence type="ECO:0000313" key="2">
    <source>
        <dbReference type="Proteomes" id="UP000265520"/>
    </source>
</evidence>
<sequence length="19" mass="1817">MTTPSAGGAAASLKAVLDR</sequence>
<protein>
    <submittedName>
        <fullName evidence="1">Uncharacterized protein</fullName>
    </submittedName>
</protein>
<accession>A0A392RFW7</accession>
<name>A0A392RFW7_9FABA</name>
<comment type="caution">
    <text evidence="1">The sequence shown here is derived from an EMBL/GenBank/DDBJ whole genome shotgun (WGS) entry which is preliminary data.</text>
</comment>
<proteinExistence type="predicted"/>
<reference evidence="1 2" key="1">
    <citation type="journal article" date="2018" name="Front. Plant Sci.">
        <title>Red Clover (Trifolium pratense) and Zigzag Clover (T. medium) - A Picture of Genomic Similarities and Differences.</title>
        <authorList>
            <person name="Dluhosova J."/>
            <person name="Istvanek J."/>
            <person name="Nedelnik J."/>
            <person name="Repkova J."/>
        </authorList>
    </citation>
    <scope>NUCLEOTIDE SEQUENCE [LARGE SCALE GENOMIC DNA]</scope>
    <source>
        <strain evidence="2">cv. 10/8</strain>
        <tissue evidence="1">Leaf</tissue>
    </source>
</reference>
<organism evidence="1 2">
    <name type="scientific">Trifolium medium</name>
    <dbReference type="NCBI Taxonomy" id="97028"/>
    <lineage>
        <taxon>Eukaryota</taxon>
        <taxon>Viridiplantae</taxon>
        <taxon>Streptophyta</taxon>
        <taxon>Embryophyta</taxon>
        <taxon>Tracheophyta</taxon>
        <taxon>Spermatophyta</taxon>
        <taxon>Magnoliopsida</taxon>
        <taxon>eudicotyledons</taxon>
        <taxon>Gunneridae</taxon>
        <taxon>Pentapetalae</taxon>
        <taxon>rosids</taxon>
        <taxon>fabids</taxon>
        <taxon>Fabales</taxon>
        <taxon>Fabaceae</taxon>
        <taxon>Papilionoideae</taxon>
        <taxon>50 kb inversion clade</taxon>
        <taxon>NPAAA clade</taxon>
        <taxon>Hologalegina</taxon>
        <taxon>IRL clade</taxon>
        <taxon>Trifolieae</taxon>
        <taxon>Trifolium</taxon>
    </lineage>
</organism>
<dbReference type="Proteomes" id="UP000265520">
    <property type="component" value="Unassembled WGS sequence"/>
</dbReference>
<keyword evidence="2" id="KW-1185">Reference proteome</keyword>
<dbReference type="EMBL" id="LXQA010224073">
    <property type="protein sequence ID" value="MCI35508.1"/>
    <property type="molecule type" value="Genomic_DNA"/>
</dbReference>
<evidence type="ECO:0000313" key="1">
    <source>
        <dbReference type="EMBL" id="MCI35508.1"/>
    </source>
</evidence>